<evidence type="ECO:0000313" key="4">
    <source>
        <dbReference type="EMBL" id="NDO90613.1"/>
    </source>
</evidence>
<feature type="domain" description="BioF2-like acetyltransferase" evidence="2">
    <location>
        <begin position="183"/>
        <end position="301"/>
    </location>
</feature>
<evidence type="ECO:0000313" key="6">
    <source>
        <dbReference type="Proteomes" id="UP000471672"/>
    </source>
</evidence>
<reference evidence="4 6" key="3">
    <citation type="journal article" date="2021" name="Arch. Microbiol.">
        <title>Cellulosimicrobium fucosivorans sp. nov., isolated from San Elijo Lagoon, contains a fucose metabolic pathway linked to carotenoid production.</title>
        <authorList>
            <person name="Aviles F.A."/>
            <person name="Kyndt J.A."/>
        </authorList>
    </citation>
    <scope>NUCLEOTIDE SEQUENCE [LARGE SCALE GENOMIC DNA]</scope>
    <source>
        <strain evidence="4 6">SE3</strain>
    </source>
</reference>
<dbReference type="EMBL" id="WMKA01000045">
    <property type="protein sequence ID" value="MTG90352.1"/>
    <property type="molecule type" value="Genomic_DNA"/>
</dbReference>
<dbReference type="Proteomes" id="UP000471672">
    <property type="component" value="Unassembled WGS sequence"/>
</dbReference>
<comment type="caution">
    <text evidence="3">The sequence shown here is derived from an EMBL/GenBank/DDBJ whole genome shotgun (WGS) entry which is preliminary data.</text>
</comment>
<reference evidence="4" key="2">
    <citation type="submission" date="2020-01" db="EMBL/GenBank/DDBJ databases">
        <authorList>
            <person name="Aviles F."/>
            <person name="Meyer T.E."/>
            <person name="Kyndt J.A."/>
        </authorList>
    </citation>
    <scope>NUCLEOTIDE SEQUENCE</scope>
    <source>
        <strain evidence="4">SE3</strain>
    </source>
</reference>
<evidence type="ECO:0000313" key="3">
    <source>
        <dbReference type="EMBL" id="MTG90352.1"/>
    </source>
</evidence>
<feature type="compositionally biased region" description="Low complexity" evidence="1">
    <location>
        <begin position="403"/>
        <end position="415"/>
    </location>
</feature>
<dbReference type="InterPro" id="IPR016181">
    <property type="entry name" value="Acyl_CoA_acyltransferase"/>
</dbReference>
<evidence type="ECO:0000256" key="1">
    <source>
        <dbReference type="SAM" id="MobiDB-lite"/>
    </source>
</evidence>
<protein>
    <submittedName>
        <fullName evidence="3">GNAT family N-acetyltransferase</fullName>
    </submittedName>
</protein>
<dbReference type="AlphaFoldDB" id="A0A6N7ZLQ2"/>
<evidence type="ECO:0000313" key="5">
    <source>
        <dbReference type="Proteomes" id="UP000440668"/>
    </source>
</evidence>
<gene>
    <name evidence="3" type="ORF">GJV82_15610</name>
    <name evidence="4" type="ORF">GYH36_14275</name>
</gene>
<dbReference type="RefSeq" id="WP_115943086.1">
    <property type="nucleotide sequence ID" value="NZ_JAAFAN010000051.1"/>
</dbReference>
<feature type="region of interest" description="Disordered" evidence="1">
    <location>
        <begin position="385"/>
        <end position="415"/>
    </location>
</feature>
<evidence type="ECO:0000259" key="2">
    <source>
        <dbReference type="Pfam" id="PF13480"/>
    </source>
</evidence>
<dbReference type="EMBL" id="JAAFAN010000051">
    <property type="protein sequence ID" value="NDO90613.1"/>
    <property type="molecule type" value="Genomic_DNA"/>
</dbReference>
<keyword evidence="6" id="KW-1185">Reference proteome</keyword>
<dbReference type="Proteomes" id="UP000440668">
    <property type="component" value="Unassembled WGS sequence"/>
</dbReference>
<accession>A0A6N7ZLQ2</accession>
<keyword evidence="3" id="KW-0808">Transferase</keyword>
<dbReference type="GO" id="GO:0016740">
    <property type="term" value="F:transferase activity"/>
    <property type="evidence" value="ECO:0007669"/>
    <property type="project" value="UniProtKB-KW"/>
</dbReference>
<dbReference type="Pfam" id="PF13480">
    <property type="entry name" value="Acetyltransf_6"/>
    <property type="match status" value="1"/>
</dbReference>
<sequence>MSALRARTVALEDLTPADHERWADLVDRAVEPNPFLSPAYLATAARHLPAARGIVAVVVEDDDAMHAFLPLSRAQRFARTPLRYATTAGPFLGSEAPLCVPLVDAERPVETLGVLLDHLSTRASGLPGLLELTLVPVGGRFDEALVAACREHDVPLVERYRFERAAFVPTASGPPPHQALSTSRRKQVERLKRRLERAVGPLVMTDAGLDPDAFDEFVRLEAAGWKGTTDEGGALQVVPGALDWFTDVVDDLRARGRLHLFVLTAGDEVVFISVVLRAGDRLYSLMDTYDERFAKFSPGSIGRVLEQEHVLSHTDASLFDPCLHPRYTVPSGLYRDRRTLRGIVVAPRGVVGRALLRNSASLRALATRAGDAVARVQRVLARGRGLIDRPGATKRPVPTTDASPESVQPSPQEPS</sequence>
<dbReference type="InterPro" id="IPR038740">
    <property type="entry name" value="BioF2-like_GNAT_dom"/>
</dbReference>
<proteinExistence type="predicted"/>
<reference evidence="3 5" key="1">
    <citation type="submission" date="2019-11" db="EMBL/GenBank/DDBJ databases">
        <title>Cellulosimicrobium composti sp. nov. isolated from a compost.</title>
        <authorList>
            <person name="Yang Y."/>
        </authorList>
    </citation>
    <scope>NUCLEOTIDE SEQUENCE [LARGE SCALE GENOMIC DNA]</scope>
    <source>
        <strain evidence="3 5">BIT-GX5</strain>
    </source>
</reference>
<dbReference type="SUPFAM" id="SSF55729">
    <property type="entry name" value="Acyl-CoA N-acyltransferases (Nat)"/>
    <property type="match status" value="1"/>
</dbReference>
<organism evidence="3 5">
    <name type="scientific">Cellulosimicrobium composti</name>
    <dbReference type="NCBI Taxonomy" id="2672572"/>
    <lineage>
        <taxon>Bacteria</taxon>
        <taxon>Bacillati</taxon>
        <taxon>Actinomycetota</taxon>
        <taxon>Actinomycetes</taxon>
        <taxon>Micrococcales</taxon>
        <taxon>Promicromonosporaceae</taxon>
        <taxon>Cellulosimicrobium</taxon>
    </lineage>
</organism>
<name>A0A6N7ZLQ2_9MICO</name>